<dbReference type="Proteomes" id="UP000448877">
    <property type="component" value="Unassembled WGS sequence"/>
</dbReference>
<feature type="domain" description="OmpA-like" evidence="3">
    <location>
        <begin position="378"/>
        <end position="492"/>
    </location>
</feature>
<protein>
    <submittedName>
        <fullName evidence="4">OmpA family protein</fullName>
    </submittedName>
</protein>
<evidence type="ECO:0000259" key="3">
    <source>
        <dbReference type="PROSITE" id="PS51123"/>
    </source>
</evidence>
<dbReference type="EMBL" id="VVYV01000088">
    <property type="protein sequence ID" value="KAA5411945.1"/>
    <property type="molecule type" value="Genomic_DNA"/>
</dbReference>
<feature type="signal peptide" evidence="2">
    <location>
        <begin position="1"/>
        <end position="19"/>
    </location>
</feature>
<evidence type="ECO:0000256" key="2">
    <source>
        <dbReference type="SAM" id="SignalP"/>
    </source>
</evidence>
<dbReference type="SUPFAM" id="SSF103088">
    <property type="entry name" value="OmpA-like"/>
    <property type="match status" value="1"/>
</dbReference>
<dbReference type="AlphaFoldDB" id="A0A642PNL4"/>
<keyword evidence="2" id="KW-0732">Signal</keyword>
<sequence>MIKMITILFAALCTIQTYASEQYLYTDTVQCKSHGGSLDILQPLEPICLDGVLVPAAGSGNWFVTVAGGLNAFLGTPLGCDDLFGRIKPAYSFAVGKWFTPAVGGRINYNGMAFKDGLLSDQKYHYVHADLMWNILGRRYARQEQVRWTVAPFAGVGMIHHATNGNNPFALSYGIQGQYRLSKRISLLMELSGMTTFKNFDGIGRPNRPGDNMLLLTAGLSFSIGKSGWKRVVDAGPYMQMNERLVSCTGSLSAENRYYAGLNDKNSRALAELKKVLEIEGLLDKYSHLFVDGNEQAGRTFPVNNYSGLNSLLARLKNKKWNGKSVDESSNQDTVDSAKDNLFSCNDSVHGLELLEDSAYHCRLAQDSILGIKNTGLFADGTIGSPVYFFFYLNSAQLTDESQSINIDALARVAVKYNLSVRVTGAADEETGTSAVNDSLSLKRANYISDQLLQRGVSSGKIVVDSKGGISDYSPREANRNTKVELLAPDVVDIVASLEEGI</sequence>
<keyword evidence="1" id="KW-0472">Membrane</keyword>
<dbReference type="PROSITE" id="PS51123">
    <property type="entry name" value="OMPA_2"/>
    <property type="match status" value="1"/>
</dbReference>
<dbReference type="GO" id="GO:0016020">
    <property type="term" value="C:membrane"/>
    <property type="evidence" value="ECO:0007669"/>
    <property type="project" value="UniProtKB-UniRule"/>
</dbReference>
<proteinExistence type="predicted"/>
<organism evidence="4 5">
    <name type="scientific">Bacteroides cellulosilyticus</name>
    <dbReference type="NCBI Taxonomy" id="246787"/>
    <lineage>
        <taxon>Bacteria</taxon>
        <taxon>Pseudomonadati</taxon>
        <taxon>Bacteroidota</taxon>
        <taxon>Bacteroidia</taxon>
        <taxon>Bacteroidales</taxon>
        <taxon>Bacteroidaceae</taxon>
        <taxon>Bacteroides</taxon>
    </lineage>
</organism>
<dbReference type="Gene3D" id="3.30.1330.60">
    <property type="entry name" value="OmpA-like domain"/>
    <property type="match status" value="1"/>
</dbReference>
<name>A0A642PNL4_9BACE</name>
<evidence type="ECO:0000256" key="1">
    <source>
        <dbReference type="PROSITE-ProRule" id="PRU00473"/>
    </source>
</evidence>
<evidence type="ECO:0000313" key="5">
    <source>
        <dbReference type="Proteomes" id="UP000448877"/>
    </source>
</evidence>
<feature type="chain" id="PRO_5024852437" evidence="2">
    <location>
        <begin position="20"/>
        <end position="502"/>
    </location>
</feature>
<evidence type="ECO:0000313" key="4">
    <source>
        <dbReference type="EMBL" id="KAA5411945.1"/>
    </source>
</evidence>
<dbReference type="InterPro" id="IPR006665">
    <property type="entry name" value="OmpA-like"/>
</dbReference>
<dbReference type="Pfam" id="PF00691">
    <property type="entry name" value="OmpA"/>
    <property type="match status" value="1"/>
</dbReference>
<comment type="caution">
    <text evidence="4">The sequence shown here is derived from an EMBL/GenBank/DDBJ whole genome shotgun (WGS) entry which is preliminary data.</text>
</comment>
<reference evidence="4 5" key="1">
    <citation type="journal article" date="2019" name="Nat. Med.">
        <title>A library of human gut bacterial isolates paired with longitudinal multiomics data enables mechanistic microbiome research.</title>
        <authorList>
            <person name="Poyet M."/>
            <person name="Groussin M."/>
            <person name="Gibbons S.M."/>
            <person name="Avila-Pacheco J."/>
            <person name="Jiang X."/>
            <person name="Kearney S.M."/>
            <person name="Perrotta A.R."/>
            <person name="Berdy B."/>
            <person name="Zhao S."/>
            <person name="Lieberman T.D."/>
            <person name="Swanson P.K."/>
            <person name="Smith M."/>
            <person name="Roesemann S."/>
            <person name="Alexander J.E."/>
            <person name="Rich S.A."/>
            <person name="Livny J."/>
            <person name="Vlamakis H."/>
            <person name="Clish C."/>
            <person name="Bullock K."/>
            <person name="Deik A."/>
            <person name="Scott J."/>
            <person name="Pierce K.A."/>
            <person name="Xavier R.J."/>
            <person name="Alm E.J."/>
        </authorList>
    </citation>
    <scope>NUCLEOTIDE SEQUENCE [LARGE SCALE GENOMIC DNA]</scope>
    <source>
        <strain evidence="4 5">BIOML-A6</strain>
    </source>
</reference>
<accession>A0A642PNL4</accession>
<dbReference type="InterPro" id="IPR036737">
    <property type="entry name" value="OmpA-like_sf"/>
</dbReference>
<dbReference type="RefSeq" id="WP_149920661.1">
    <property type="nucleotide sequence ID" value="NZ_VVYV01000088.1"/>
</dbReference>
<gene>
    <name evidence="4" type="ORF">F2Y81_27440</name>
</gene>